<dbReference type="PANTHER" id="PTHR33055:SF13">
    <property type="entry name" value="TRANSPOSASE"/>
    <property type="match status" value="1"/>
</dbReference>
<reference evidence="3" key="1">
    <citation type="journal article" date="2019" name="Int. J. Syst. Evol. Microbiol.">
        <title>The Global Catalogue of Microorganisms (GCM) 10K type strain sequencing project: providing services to taxonomists for standard genome sequencing and annotation.</title>
        <authorList>
            <consortium name="The Broad Institute Genomics Platform"/>
            <consortium name="The Broad Institute Genome Sequencing Center for Infectious Disease"/>
            <person name="Wu L."/>
            <person name="Ma J."/>
        </authorList>
    </citation>
    <scope>NUCLEOTIDE SEQUENCE [LARGE SCALE GENOMIC DNA]</scope>
    <source>
        <strain evidence="3">JCM 13852</strain>
    </source>
</reference>
<evidence type="ECO:0000313" key="2">
    <source>
        <dbReference type="EMBL" id="MFC5675734.1"/>
    </source>
</evidence>
<dbReference type="RefSeq" id="WP_381221393.1">
    <property type="nucleotide sequence ID" value="NZ_JBHSPC010000173.1"/>
</dbReference>
<comment type="caution">
    <text evidence="2">The sequence shown here is derived from an EMBL/GenBank/DDBJ whole genome shotgun (WGS) entry which is preliminary data.</text>
</comment>
<dbReference type="PANTHER" id="PTHR33055">
    <property type="entry name" value="TRANSPOSASE FOR INSERTION SEQUENCE ELEMENT IS1111A"/>
    <property type="match status" value="1"/>
</dbReference>
<evidence type="ECO:0000259" key="1">
    <source>
        <dbReference type="Pfam" id="PF01548"/>
    </source>
</evidence>
<name>A0ABW0Y2B8_9ACTN</name>
<feature type="domain" description="Transposase IS110-like N-terminal" evidence="1">
    <location>
        <begin position="13"/>
        <end position="154"/>
    </location>
</feature>
<sequence>MDQMQAYDGPQIVGMDLHRNRSVLLRMTPQGERLERIRIDNSPAALKAEIAKAGPHPQVVLEATYGWYWAADTLQEAGAEVHLAHPLGVKMFGYRRVKTDDKDAADLADLLRMGRLPQAWIAPRQTRQVRELVRYRHKLVGMRTSAKDQIHAVLGK</sequence>
<gene>
    <name evidence="2" type="ORF">ACFP2V_38515</name>
</gene>
<dbReference type="EMBL" id="JBHSPC010000173">
    <property type="protein sequence ID" value="MFC5675734.1"/>
    <property type="molecule type" value="Genomic_DNA"/>
</dbReference>
<organism evidence="2 3">
    <name type="scientific">Streptomyces incanus</name>
    <dbReference type="NCBI Taxonomy" id="887453"/>
    <lineage>
        <taxon>Bacteria</taxon>
        <taxon>Bacillati</taxon>
        <taxon>Actinomycetota</taxon>
        <taxon>Actinomycetes</taxon>
        <taxon>Kitasatosporales</taxon>
        <taxon>Streptomycetaceae</taxon>
        <taxon>Streptomyces</taxon>
    </lineage>
</organism>
<feature type="non-terminal residue" evidence="2">
    <location>
        <position position="156"/>
    </location>
</feature>
<dbReference type="InterPro" id="IPR047650">
    <property type="entry name" value="Transpos_IS110"/>
</dbReference>
<dbReference type="Proteomes" id="UP001596183">
    <property type="component" value="Unassembled WGS sequence"/>
</dbReference>
<dbReference type="Pfam" id="PF01548">
    <property type="entry name" value="DEDD_Tnp_IS110"/>
    <property type="match status" value="1"/>
</dbReference>
<evidence type="ECO:0000313" key="3">
    <source>
        <dbReference type="Proteomes" id="UP001596183"/>
    </source>
</evidence>
<dbReference type="InterPro" id="IPR002525">
    <property type="entry name" value="Transp_IS110-like_N"/>
</dbReference>
<protein>
    <submittedName>
        <fullName evidence="2">Transposase</fullName>
    </submittedName>
</protein>
<keyword evidence="3" id="KW-1185">Reference proteome</keyword>
<proteinExistence type="predicted"/>
<accession>A0ABW0Y2B8</accession>